<dbReference type="PRINTS" id="PR00092">
    <property type="entry name" value="TYROSINASE"/>
</dbReference>
<dbReference type="InterPro" id="IPR050316">
    <property type="entry name" value="Tyrosinase/Hemocyanin"/>
</dbReference>
<protein>
    <recommendedName>
        <fullName evidence="4">Tyrosinase copper-binding domain-containing protein</fullName>
    </recommendedName>
</protein>
<organism evidence="5 6">
    <name type="scientific">Coprinopsis cinerea (strain Okayama-7 / 130 / ATCC MYA-4618 / FGSC 9003)</name>
    <name type="common">Inky cap fungus</name>
    <name type="synonym">Hormographiella aspergillata</name>
    <dbReference type="NCBI Taxonomy" id="240176"/>
    <lineage>
        <taxon>Eukaryota</taxon>
        <taxon>Fungi</taxon>
        <taxon>Dikarya</taxon>
        <taxon>Basidiomycota</taxon>
        <taxon>Agaricomycotina</taxon>
        <taxon>Agaricomycetes</taxon>
        <taxon>Agaricomycetidae</taxon>
        <taxon>Agaricales</taxon>
        <taxon>Agaricineae</taxon>
        <taxon>Psathyrellaceae</taxon>
        <taxon>Coprinopsis</taxon>
    </lineage>
</organism>
<evidence type="ECO:0000256" key="2">
    <source>
        <dbReference type="ARBA" id="ARBA00023008"/>
    </source>
</evidence>
<keyword evidence="6" id="KW-1185">Reference proteome</keyword>
<dbReference type="GO" id="GO:0046872">
    <property type="term" value="F:metal ion binding"/>
    <property type="evidence" value="ECO:0007669"/>
    <property type="project" value="UniProtKB-KW"/>
</dbReference>
<comment type="caution">
    <text evidence="5">The sequence shown here is derived from an EMBL/GenBank/DDBJ whole genome shotgun (WGS) entry which is preliminary data.</text>
</comment>
<feature type="domain" description="Tyrosinase copper-binding" evidence="4">
    <location>
        <begin position="288"/>
        <end position="299"/>
    </location>
</feature>
<feature type="chain" id="PRO_5002726179" description="Tyrosinase copper-binding domain-containing protein" evidence="3">
    <location>
        <begin position="21"/>
        <end position="364"/>
    </location>
</feature>
<dbReference type="STRING" id="240176.A8N3S0"/>
<dbReference type="HOGENOM" id="CLU_035914_2_0_1"/>
<dbReference type="Pfam" id="PF00264">
    <property type="entry name" value="Tyrosinase"/>
    <property type="match status" value="1"/>
</dbReference>
<reference evidence="5 6" key="1">
    <citation type="journal article" date="2010" name="Proc. Natl. Acad. Sci. U.S.A.">
        <title>Insights into evolution of multicellular fungi from the assembled chromosomes of the mushroom Coprinopsis cinerea (Coprinus cinereus).</title>
        <authorList>
            <person name="Stajich J.E."/>
            <person name="Wilke S.K."/>
            <person name="Ahren D."/>
            <person name="Au C.H."/>
            <person name="Birren B.W."/>
            <person name="Borodovsky M."/>
            <person name="Burns C."/>
            <person name="Canback B."/>
            <person name="Casselton L.A."/>
            <person name="Cheng C.K."/>
            <person name="Deng J."/>
            <person name="Dietrich F.S."/>
            <person name="Fargo D.C."/>
            <person name="Farman M.L."/>
            <person name="Gathman A.C."/>
            <person name="Goldberg J."/>
            <person name="Guigo R."/>
            <person name="Hoegger P.J."/>
            <person name="Hooker J.B."/>
            <person name="Huggins A."/>
            <person name="James T.Y."/>
            <person name="Kamada T."/>
            <person name="Kilaru S."/>
            <person name="Kodira C."/>
            <person name="Kues U."/>
            <person name="Kupfer D."/>
            <person name="Kwan H.S."/>
            <person name="Lomsadze A."/>
            <person name="Li W."/>
            <person name="Lilly W.W."/>
            <person name="Ma L.J."/>
            <person name="Mackey A.J."/>
            <person name="Manning G."/>
            <person name="Martin F."/>
            <person name="Muraguchi H."/>
            <person name="Natvig D.O."/>
            <person name="Palmerini H."/>
            <person name="Ramesh M.A."/>
            <person name="Rehmeyer C.J."/>
            <person name="Roe B.A."/>
            <person name="Shenoy N."/>
            <person name="Stanke M."/>
            <person name="Ter-Hovhannisyan V."/>
            <person name="Tunlid A."/>
            <person name="Velagapudi R."/>
            <person name="Vision T.J."/>
            <person name="Zeng Q."/>
            <person name="Zolan M.E."/>
            <person name="Pukkila P.J."/>
        </authorList>
    </citation>
    <scope>NUCLEOTIDE SEQUENCE [LARGE SCALE GENOMIC DNA]</scope>
    <source>
        <strain evidence="6">Okayama-7 / 130 / ATCC MYA-4618 / FGSC 9003</strain>
    </source>
</reference>
<evidence type="ECO:0000256" key="3">
    <source>
        <dbReference type="SAM" id="SignalP"/>
    </source>
</evidence>
<evidence type="ECO:0000259" key="4">
    <source>
        <dbReference type="PROSITE" id="PS00498"/>
    </source>
</evidence>
<keyword evidence="3" id="KW-0732">Signal</keyword>
<keyword evidence="2" id="KW-0186">Copper</keyword>
<dbReference type="PROSITE" id="PS00498">
    <property type="entry name" value="TYROSINASE_2"/>
    <property type="match status" value="1"/>
</dbReference>
<dbReference type="VEuPathDB" id="FungiDB:CC1G_00591"/>
<dbReference type="EMBL" id="AACS02000001">
    <property type="protein sequence ID" value="EAU92372.2"/>
    <property type="molecule type" value="Genomic_DNA"/>
</dbReference>
<evidence type="ECO:0000313" key="6">
    <source>
        <dbReference type="Proteomes" id="UP000001861"/>
    </source>
</evidence>
<evidence type="ECO:0000256" key="1">
    <source>
        <dbReference type="ARBA" id="ARBA00022723"/>
    </source>
</evidence>
<dbReference type="InterPro" id="IPR008922">
    <property type="entry name" value="Di-copper_centre_dom_sf"/>
</dbReference>
<dbReference type="InParanoid" id="A8N3S0"/>
<gene>
    <name evidence="5" type="ORF">CC1G_00591</name>
</gene>
<keyword evidence="1" id="KW-0479">Metal-binding</keyword>
<dbReference type="Proteomes" id="UP000001861">
    <property type="component" value="Unassembled WGS sequence"/>
</dbReference>
<dbReference type="KEGG" id="cci:CC1G_00591"/>
<dbReference type="InterPro" id="IPR002227">
    <property type="entry name" value="Tyrosinase_Cu-bd"/>
</dbReference>
<evidence type="ECO:0000313" key="5">
    <source>
        <dbReference type="EMBL" id="EAU92372.2"/>
    </source>
</evidence>
<dbReference type="eggNOG" id="ENOG502RM4B">
    <property type="taxonomic scope" value="Eukaryota"/>
</dbReference>
<sequence>MLLRAFCFLSLLSTATIVSSRPQSTDGLSKVDAADTIEYHHVDVNATLSGRPGHRPKPCKRLSVRREWRDLSRQNRLGYLRAVKCLFTTGAFNHTLPAKFNRYDEFVISHVRGQFLPWHRHFSYLYERALRDECGYRGPFPYWDWTRDVADPNKPISDSPLFDPVFGFGGDGVPGTYTPPSDDDGAAIPIIIDAFKGCVGTGPFADITLHVGPNVRFSDHCLNRNFIEQDRRPHFTPESVAAILGQATYDNFWNSLDGLPFKTEFRLHDAGHGYVGGDMSSFYSSPNDPLFYPHHTGLDRLWWKWQRADLPSRLYQMGGHTSAFPPHGEATLDHELLFADFAPSLTVRDAMDPRMEPYCYTYAD</sequence>
<dbReference type="OrthoDB" id="6132182at2759"/>
<proteinExistence type="predicted"/>
<feature type="signal peptide" evidence="3">
    <location>
        <begin position="1"/>
        <end position="20"/>
    </location>
</feature>
<dbReference type="AlphaFoldDB" id="A8N3S0"/>
<dbReference type="GeneID" id="6005841"/>
<dbReference type="RefSeq" id="XP_001829412.2">
    <property type="nucleotide sequence ID" value="XM_001829360.2"/>
</dbReference>
<dbReference type="GO" id="GO:0016491">
    <property type="term" value="F:oxidoreductase activity"/>
    <property type="evidence" value="ECO:0007669"/>
    <property type="project" value="InterPro"/>
</dbReference>
<dbReference type="PANTHER" id="PTHR11474:SF126">
    <property type="entry name" value="TYROSINASE-LIKE PROTEIN TYR-1-RELATED"/>
    <property type="match status" value="1"/>
</dbReference>
<dbReference type="SUPFAM" id="SSF48056">
    <property type="entry name" value="Di-copper centre-containing domain"/>
    <property type="match status" value="1"/>
</dbReference>
<name>A8N3S0_COPC7</name>
<dbReference type="Gene3D" id="1.10.1280.10">
    <property type="entry name" value="Di-copper center containing domain from catechol oxidase"/>
    <property type="match status" value="1"/>
</dbReference>
<accession>A8N3S0</accession>
<dbReference type="PANTHER" id="PTHR11474">
    <property type="entry name" value="TYROSINASE FAMILY MEMBER"/>
    <property type="match status" value="1"/>
</dbReference>
<dbReference type="OMA" id="PGNRLHC"/>